<evidence type="ECO:0000256" key="4">
    <source>
        <dbReference type="SAM" id="MobiDB-lite"/>
    </source>
</evidence>
<dbReference type="PANTHER" id="PTHR32089:SF112">
    <property type="entry name" value="LYSOZYME-LIKE PROTEIN-RELATED"/>
    <property type="match status" value="1"/>
</dbReference>
<keyword evidence="5" id="KW-0472">Membrane</keyword>
<dbReference type="InterPro" id="IPR024478">
    <property type="entry name" value="HlyB_4HB_MCP"/>
</dbReference>
<keyword evidence="9" id="KW-1185">Reference proteome</keyword>
<keyword evidence="5" id="KW-1133">Transmembrane helix</keyword>
<dbReference type="CDD" id="cd06225">
    <property type="entry name" value="HAMP"/>
    <property type="match status" value="1"/>
</dbReference>
<dbReference type="Proteomes" id="UP001548590">
    <property type="component" value="Unassembled WGS sequence"/>
</dbReference>
<keyword evidence="5" id="KW-0812">Transmembrane</keyword>
<dbReference type="SMART" id="SM00304">
    <property type="entry name" value="HAMP"/>
    <property type="match status" value="1"/>
</dbReference>
<dbReference type="InterPro" id="IPR003660">
    <property type="entry name" value="HAMP_dom"/>
</dbReference>
<evidence type="ECO:0000313" key="9">
    <source>
        <dbReference type="Proteomes" id="UP001548590"/>
    </source>
</evidence>
<evidence type="ECO:0000256" key="1">
    <source>
        <dbReference type="ARBA" id="ARBA00023224"/>
    </source>
</evidence>
<dbReference type="CDD" id="cd19411">
    <property type="entry name" value="MCP2201-like_sensor"/>
    <property type="match status" value="1"/>
</dbReference>
<protein>
    <submittedName>
        <fullName evidence="8">Methyl-accepting chemotaxis protein</fullName>
    </submittedName>
</protein>
<feature type="transmembrane region" description="Helical" evidence="5">
    <location>
        <begin position="13"/>
        <end position="31"/>
    </location>
</feature>
<evidence type="ECO:0000259" key="6">
    <source>
        <dbReference type="PROSITE" id="PS50111"/>
    </source>
</evidence>
<dbReference type="Pfam" id="PF12729">
    <property type="entry name" value="4HB_MCP_1"/>
    <property type="match status" value="1"/>
</dbReference>
<organism evidence="8 9">
    <name type="scientific">Uliginosibacterium paludis</name>
    <dbReference type="NCBI Taxonomy" id="1615952"/>
    <lineage>
        <taxon>Bacteria</taxon>
        <taxon>Pseudomonadati</taxon>
        <taxon>Pseudomonadota</taxon>
        <taxon>Betaproteobacteria</taxon>
        <taxon>Rhodocyclales</taxon>
        <taxon>Zoogloeaceae</taxon>
        <taxon>Uliginosibacterium</taxon>
    </lineage>
</organism>
<dbReference type="InterPro" id="IPR004089">
    <property type="entry name" value="MCPsignal_dom"/>
</dbReference>
<keyword evidence="1 3" id="KW-0807">Transducer</keyword>
<feature type="domain" description="Methyl-accepting transducer" evidence="6">
    <location>
        <begin position="270"/>
        <end position="506"/>
    </location>
</feature>
<feature type="compositionally biased region" description="Low complexity" evidence="4">
    <location>
        <begin position="287"/>
        <end position="296"/>
    </location>
</feature>
<dbReference type="InterPro" id="IPR047347">
    <property type="entry name" value="YvaQ-like_sensor"/>
</dbReference>
<dbReference type="EMBL" id="JBEWLZ010000013">
    <property type="protein sequence ID" value="MET1491547.1"/>
    <property type="molecule type" value="Genomic_DNA"/>
</dbReference>
<proteinExistence type="inferred from homology"/>
<dbReference type="Pfam" id="PF00015">
    <property type="entry name" value="MCPsignal"/>
    <property type="match status" value="1"/>
</dbReference>
<evidence type="ECO:0000313" key="8">
    <source>
        <dbReference type="EMBL" id="MET1491547.1"/>
    </source>
</evidence>
<sequence>MRWFDDLRFRNKLLLNFVVSSGVLIAALIFGTMQIGTLQGEIGYFAQSSMPAIKAAGKISELRLRYRVRSLEYALPSSPEERAKLEKSLAELDASVQKSIDDYAALSTSPDEKRILDEIRQYSADYRNSVNDAVAKIKAGDEEAAQNMRRTDWVKRANALRDKTDELSNQVLETAQKRGAAASSIARQDQIMAWVALGFASFVAIAFSLWFSTRVSGILESLVGIAHRISDGNLNVPVPKGSQDEMGKLMGTMEEMRDALQKVVRRMRDQAEGVSAASRQLSDATRQTEASSATQSEAASAIAANVEELTVSISHVSASTDEASTLAGSADNQAAASGQRLEQVVSEIQRIATTVREASQRIEVLEIESGKISNIVTVIKDIADQTNLLALNAAIEAARAGEQGRGFAVVADEVRKLSERTAASTTEITQMISNIQRSTREVVGGIESGVQSVEKGESLVQQANESVSEIRTLARNVAELVGDIAQGLREQAVASTDVATRVEQIAVHAEELNASTANTGTAARRLQEIAEDMLVSVGHFKLN</sequence>
<evidence type="ECO:0000256" key="2">
    <source>
        <dbReference type="ARBA" id="ARBA00029447"/>
    </source>
</evidence>
<comment type="caution">
    <text evidence="8">The sequence shown here is derived from an EMBL/GenBank/DDBJ whole genome shotgun (WGS) entry which is preliminary data.</text>
</comment>
<comment type="similarity">
    <text evidence="2">Belongs to the methyl-accepting chemotaxis (MCP) protein family.</text>
</comment>
<dbReference type="SMART" id="SM00283">
    <property type="entry name" value="MA"/>
    <property type="match status" value="1"/>
</dbReference>
<dbReference type="Pfam" id="PF00672">
    <property type="entry name" value="HAMP"/>
    <property type="match status" value="1"/>
</dbReference>
<name>A0ABV2CUX0_9RHOO</name>
<dbReference type="RefSeq" id="WP_345929584.1">
    <property type="nucleotide sequence ID" value="NZ_JBDIVF010000010.1"/>
</dbReference>
<dbReference type="Gene3D" id="1.10.287.950">
    <property type="entry name" value="Methyl-accepting chemotaxis protein"/>
    <property type="match status" value="1"/>
</dbReference>
<dbReference type="SUPFAM" id="SSF58104">
    <property type="entry name" value="Methyl-accepting chemotaxis protein (MCP) signaling domain"/>
    <property type="match status" value="1"/>
</dbReference>
<dbReference type="CDD" id="cd11386">
    <property type="entry name" value="MCP_signal"/>
    <property type="match status" value="1"/>
</dbReference>
<dbReference type="PROSITE" id="PS50111">
    <property type="entry name" value="CHEMOTAXIS_TRANSDUC_2"/>
    <property type="match status" value="1"/>
</dbReference>
<evidence type="ECO:0000256" key="3">
    <source>
        <dbReference type="PROSITE-ProRule" id="PRU00284"/>
    </source>
</evidence>
<accession>A0ABV2CUX0</accession>
<dbReference type="PRINTS" id="PR00260">
    <property type="entry name" value="CHEMTRNSDUCR"/>
</dbReference>
<reference evidence="8 9" key="1">
    <citation type="submission" date="2024-07" db="EMBL/GenBank/DDBJ databases">
        <title>Uliginosibacterium paludis KCTC:42655.</title>
        <authorList>
            <person name="Kim M.K."/>
        </authorList>
    </citation>
    <scope>NUCLEOTIDE SEQUENCE [LARGE SCALE GENOMIC DNA]</scope>
    <source>
        <strain evidence="8 9">KCTC 42655</strain>
    </source>
</reference>
<evidence type="ECO:0000259" key="7">
    <source>
        <dbReference type="PROSITE" id="PS50885"/>
    </source>
</evidence>
<feature type="region of interest" description="Disordered" evidence="4">
    <location>
        <begin position="274"/>
        <end position="296"/>
    </location>
</feature>
<gene>
    <name evidence="8" type="ORF">ABVT11_17035</name>
</gene>
<dbReference type="InterPro" id="IPR004090">
    <property type="entry name" value="Chemotax_Me-accpt_rcpt"/>
</dbReference>
<dbReference type="PANTHER" id="PTHR32089">
    <property type="entry name" value="METHYL-ACCEPTING CHEMOTAXIS PROTEIN MCPB"/>
    <property type="match status" value="1"/>
</dbReference>
<dbReference type="PROSITE" id="PS50885">
    <property type="entry name" value="HAMP"/>
    <property type="match status" value="1"/>
</dbReference>
<feature type="domain" description="HAMP" evidence="7">
    <location>
        <begin position="213"/>
        <end position="265"/>
    </location>
</feature>
<evidence type="ECO:0000256" key="5">
    <source>
        <dbReference type="SAM" id="Phobius"/>
    </source>
</evidence>